<keyword evidence="6" id="KW-0240">DNA-directed RNA polymerase</keyword>
<dbReference type="SUPFAM" id="SSF88659">
    <property type="entry name" value="Sigma3 and sigma4 domains of RNA polymerase sigma factors"/>
    <property type="match status" value="1"/>
</dbReference>
<feature type="transmembrane region" description="Helical" evidence="4">
    <location>
        <begin position="461"/>
        <end position="482"/>
    </location>
</feature>
<dbReference type="InterPro" id="IPR018764">
    <property type="entry name" value="RskA_C"/>
</dbReference>
<sequence>MDTASDRPASDRPDDRPDGGRTPADQHRGTQHTTTETASHQAPAEPDTDPHPGTAEAAQHGHADDAEHDAEPAPTAEVGRTAETGHDTARGHTAESEHATDHGHTATDDQSADHLDSARSLSDPTLSELLAGSARGEQPSFATFYDATSDVVYGLALLMHADAQGAQDSTLAVYHQLWDQADERAQDLRLQSQASELLTDEHAAQEQVQEEAYRPSEYELVLEWLVPLAHRIIVERFREGLATPIPLTVVPAEQGGGIAGLPEEIIEDISVLSDSQSQALALSYLAGGTHQQVAAQVGSAVPAVKSRLRDGMTRMHARRTTLEAELDPILRAAVTKKDVERSGAVKRNFTEDISSDVENGLLVELAEVHALDAIDNRERAVLDEAALTADDATARAWDTRVLAARRTLAEIFTAYPVVPPSNLLDEVLHNLSDQEVGMGMVESISSHTEVTSKREPVMKRWMIVTGLGVVVLAAILLIWGFASGQDIQATADGDPEARVVEGVELTEGGTARAVISTAEGVGYVDFAEVGELEGDTTYQLWLMPRDEGQPSSLGNFTAAELEEEIVTLRDIEANRALQITIETIRGEERPTGETAGEIELRERVTDGPQYGGSVDEDQEQD</sequence>
<feature type="compositionally biased region" description="Polar residues" evidence="3">
    <location>
        <begin position="31"/>
        <end position="40"/>
    </location>
</feature>
<dbReference type="InterPro" id="IPR013324">
    <property type="entry name" value="RNA_pol_sigma_r3/r4-like"/>
</dbReference>
<evidence type="ECO:0000259" key="5">
    <source>
        <dbReference type="Pfam" id="PF10099"/>
    </source>
</evidence>
<feature type="compositionally biased region" description="Basic and acidic residues" evidence="3">
    <location>
        <begin position="1"/>
        <end position="28"/>
    </location>
</feature>
<dbReference type="Proteomes" id="UP000560069">
    <property type="component" value="Unassembled WGS sequence"/>
</dbReference>
<feature type="compositionally biased region" description="Basic and acidic residues" evidence="3">
    <location>
        <begin position="59"/>
        <end position="71"/>
    </location>
</feature>
<dbReference type="Pfam" id="PF10099">
    <property type="entry name" value="RskA_C"/>
    <property type="match status" value="1"/>
</dbReference>
<evidence type="ECO:0000256" key="1">
    <source>
        <dbReference type="ARBA" id="ARBA00023015"/>
    </source>
</evidence>
<keyword evidence="1" id="KW-0805">Transcription regulation</keyword>
<dbReference type="RefSeq" id="WP_179441823.1">
    <property type="nucleotide sequence ID" value="NZ_BAAALK010000002.1"/>
</dbReference>
<gene>
    <name evidence="6" type="ORF">HNR11_001539</name>
</gene>
<keyword evidence="7" id="KW-1185">Reference proteome</keyword>
<reference evidence="6 7" key="1">
    <citation type="submission" date="2020-07" db="EMBL/GenBank/DDBJ databases">
        <title>Sequencing the genomes of 1000 actinobacteria strains.</title>
        <authorList>
            <person name="Klenk H.-P."/>
        </authorList>
    </citation>
    <scope>NUCLEOTIDE SEQUENCE [LARGE SCALE GENOMIC DNA]</scope>
    <source>
        <strain evidence="6 7">DSM 15664</strain>
    </source>
</reference>
<name>A0A7Z0E9A3_9MICC</name>
<accession>A0A7Z0E9A3</accession>
<dbReference type="EMBL" id="JACCFQ010000001">
    <property type="protein sequence ID" value="NYJ17005.1"/>
    <property type="molecule type" value="Genomic_DNA"/>
</dbReference>
<keyword evidence="4" id="KW-0812">Transmembrane</keyword>
<feature type="domain" description="Anti-sigma K factor RskA C-terminal" evidence="5">
    <location>
        <begin position="470"/>
        <end position="592"/>
    </location>
</feature>
<dbReference type="AlphaFoldDB" id="A0A7Z0E9A3"/>
<evidence type="ECO:0000313" key="7">
    <source>
        <dbReference type="Proteomes" id="UP000560069"/>
    </source>
</evidence>
<evidence type="ECO:0000313" key="6">
    <source>
        <dbReference type="EMBL" id="NYJ17005.1"/>
    </source>
</evidence>
<feature type="region of interest" description="Disordered" evidence="3">
    <location>
        <begin position="1"/>
        <end position="121"/>
    </location>
</feature>
<organism evidence="6 7">
    <name type="scientific">Nesterenkonia sandarakina</name>
    <dbReference type="NCBI Taxonomy" id="272918"/>
    <lineage>
        <taxon>Bacteria</taxon>
        <taxon>Bacillati</taxon>
        <taxon>Actinomycetota</taxon>
        <taxon>Actinomycetes</taxon>
        <taxon>Micrococcales</taxon>
        <taxon>Micrococcaceae</taxon>
        <taxon>Nesterenkonia</taxon>
    </lineage>
</organism>
<dbReference type="InterPro" id="IPR036388">
    <property type="entry name" value="WH-like_DNA-bd_sf"/>
</dbReference>
<dbReference type="GO" id="GO:0000428">
    <property type="term" value="C:DNA-directed RNA polymerase complex"/>
    <property type="evidence" value="ECO:0007669"/>
    <property type="project" value="UniProtKB-KW"/>
</dbReference>
<evidence type="ECO:0000256" key="2">
    <source>
        <dbReference type="ARBA" id="ARBA00023163"/>
    </source>
</evidence>
<feature type="compositionally biased region" description="Basic and acidic residues" evidence="3">
    <location>
        <begin position="83"/>
        <end position="117"/>
    </location>
</feature>
<keyword evidence="2" id="KW-0804">Transcription</keyword>
<evidence type="ECO:0000256" key="4">
    <source>
        <dbReference type="SAM" id="Phobius"/>
    </source>
</evidence>
<proteinExistence type="predicted"/>
<comment type="caution">
    <text evidence="6">The sequence shown here is derived from an EMBL/GenBank/DDBJ whole genome shotgun (WGS) entry which is preliminary data.</text>
</comment>
<keyword evidence="4" id="KW-0472">Membrane</keyword>
<evidence type="ECO:0000256" key="3">
    <source>
        <dbReference type="SAM" id="MobiDB-lite"/>
    </source>
</evidence>
<keyword evidence="4" id="KW-1133">Transmembrane helix</keyword>
<feature type="region of interest" description="Disordered" evidence="3">
    <location>
        <begin position="586"/>
        <end position="621"/>
    </location>
</feature>
<dbReference type="GO" id="GO:0005886">
    <property type="term" value="C:plasma membrane"/>
    <property type="evidence" value="ECO:0007669"/>
    <property type="project" value="InterPro"/>
</dbReference>
<dbReference type="InterPro" id="IPR041916">
    <property type="entry name" value="Anti_sigma_zinc_sf"/>
</dbReference>
<dbReference type="Gene3D" id="1.10.10.10">
    <property type="entry name" value="Winged helix-like DNA-binding domain superfamily/Winged helix DNA-binding domain"/>
    <property type="match status" value="1"/>
</dbReference>
<protein>
    <submittedName>
        <fullName evidence="6">DNA-directed RNA polymerase specialized sigma24 family protein</fullName>
    </submittedName>
</protein>
<dbReference type="Gene3D" id="1.10.10.1320">
    <property type="entry name" value="Anti-sigma factor, zinc-finger domain"/>
    <property type="match status" value="1"/>
</dbReference>